<dbReference type="InterPro" id="IPR036237">
    <property type="entry name" value="Xyl_isomerase-like_sf"/>
</dbReference>
<feature type="domain" description="Xylose isomerase-like TIM barrel" evidence="2">
    <location>
        <begin position="13"/>
        <end position="249"/>
    </location>
</feature>
<dbReference type="PANTHER" id="PTHR43489">
    <property type="entry name" value="ISOMERASE"/>
    <property type="match status" value="1"/>
</dbReference>
<name>A0ABW0LKK4_9BACI</name>
<evidence type="ECO:0000313" key="4">
    <source>
        <dbReference type="Proteomes" id="UP001596147"/>
    </source>
</evidence>
<dbReference type="PANTHER" id="PTHR43489:SF7">
    <property type="entry name" value="3-DEHYDRO-D-GULOSIDE 4-EPIMERASE-RELATED"/>
    <property type="match status" value="1"/>
</dbReference>
<dbReference type="EMBL" id="JBHSMC010000025">
    <property type="protein sequence ID" value="MFC5466284.1"/>
    <property type="molecule type" value="Genomic_DNA"/>
</dbReference>
<accession>A0ABW0LKK4</accession>
<dbReference type="InterPro" id="IPR050417">
    <property type="entry name" value="Sugar_Epim/Isomerase"/>
</dbReference>
<evidence type="ECO:0000313" key="3">
    <source>
        <dbReference type="EMBL" id="MFC5466284.1"/>
    </source>
</evidence>
<dbReference type="InterPro" id="IPR013022">
    <property type="entry name" value="Xyl_isomerase-like_TIM-brl"/>
</dbReference>
<evidence type="ECO:0000256" key="1">
    <source>
        <dbReference type="ARBA" id="ARBA00023235"/>
    </source>
</evidence>
<sequence>MRLGCCTDIANAAIVKQAGFDFLECTVTSLMTEDENEFQAILKKYKESPLPVKVCNVFLPGNMKIVGSSVDYKVIECYVATALSRVKKIGAKKVVFGSGGARSLPADFSTEEGEQQIVEFLKMVADYAELNEITVVIEPLNKKESNIINSIPDAVSLAKRVDRESIQVLADFYHMEEEEEALENIIEGKDFLKHIHIADSARLAPGTGSYPYQQFVSCLKEANYEGLVSIECRWDDFETEVYEARKFLSELFV</sequence>
<proteinExistence type="predicted"/>
<dbReference type="GO" id="GO:0016853">
    <property type="term" value="F:isomerase activity"/>
    <property type="evidence" value="ECO:0007669"/>
    <property type="project" value="UniProtKB-KW"/>
</dbReference>
<keyword evidence="4" id="KW-1185">Reference proteome</keyword>
<gene>
    <name evidence="3" type="ORF">ACFPM4_16315</name>
</gene>
<reference evidence="4" key="1">
    <citation type="journal article" date="2019" name="Int. J. Syst. Evol. Microbiol.">
        <title>The Global Catalogue of Microorganisms (GCM) 10K type strain sequencing project: providing services to taxonomists for standard genome sequencing and annotation.</title>
        <authorList>
            <consortium name="The Broad Institute Genomics Platform"/>
            <consortium name="The Broad Institute Genome Sequencing Center for Infectious Disease"/>
            <person name="Wu L."/>
            <person name="Ma J."/>
        </authorList>
    </citation>
    <scope>NUCLEOTIDE SEQUENCE [LARGE SCALE GENOMIC DNA]</scope>
    <source>
        <strain evidence="4">CGMCC 1.12237</strain>
    </source>
</reference>
<dbReference type="Proteomes" id="UP001596147">
    <property type="component" value="Unassembled WGS sequence"/>
</dbReference>
<evidence type="ECO:0000259" key="2">
    <source>
        <dbReference type="Pfam" id="PF01261"/>
    </source>
</evidence>
<dbReference type="RefSeq" id="WP_382354102.1">
    <property type="nucleotide sequence ID" value="NZ_JBHSMC010000025.1"/>
</dbReference>
<organism evidence="3 4">
    <name type="scientific">Lederbergia graminis</name>
    <dbReference type="NCBI Taxonomy" id="735518"/>
    <lineage>
        <taxon>Bacteria</taxon>
        <taxon>Bacillati</taxon>
        <taxon>Bacillota</taxon>
        <taxon>Bacilli</taxon>
        <taxon>Bacillales</taxon>
        <taxon>Bacillaceae</taxon>
        <taxon>Lederbergia</taxon>
    </lineage>
</organism>
<comment type="caution">
    <text evidence="3">The sequence shown here is derived from an EMBL/GenBank/DDBJ whole genome shotgun (WGS) entry which is preliminary data.</text>
</comment>
<keyword evidence="1 3" id="KW-0413">Isomerase</keyword>
<dbReference type="Gene3D" id="3.20.20.150">
    <property type="entry name" value="Divalent-metal-dependent TIM barrel enzymes"/>
    <property type="match status" value="1"/>
</dbReference>
<dbReference type="Pfam" id="PF01261">
    <property type="entry name" value="AP_endonuc_2"/>
    <property type="match status" value="1"/>
</dbReference>
<protein>
    <submittedName>
        <fullName evidence="3">Sugar phosphate isomerase/epimerase family protein</fullName>
    </submittedName>
</protein>
<dbReference type="SUPFAM" id="SSF51658">
    <property type="entry name" value="Xylose isomerase-like"/>
    <property type="match status" value="1"/>
</dbReference>